<dbReference type="GeneID" id="90544866"/>
<evidence type="ECO:0000313" key="3">
    <source>
        <dbReference type="EMBL" id="SFF49344.1"/>
    </source>
</evidence>
<dbReference type="EMBL" id="QAMZ01000045">
    <property type="protein sequence ID" value="PWL52772.1"/>
    <property type="molecule type" value="Genomic_DNA"/>
</dbReference>
<dbReference type="SUPFAM" id="SSF48452">
    <property type="entry name" value="TPR-like"/>
    <property type="match status" value="1"/>
</dbReference>
<dbReference type="AlphaFoldDB" id="A0A1I2J4A1"/>
<dbReference type="RefSeq" id="WP_027638309.1">
    <property type="nucleotide sequence ID" value="NZ_CABMJC010000001.1"/>
</dbReference>
<dbReference type="OrthoDB" id="358807at2"/>
<feature type="repeat" description="TPR" evidence="1">
    <location>
        <begin position="277"/>
        <end position="310"/>
    </location>
</feature>
<evidence type="ECO:0000313" key="4">
    <source>
        <dbReference type="Proteomes" id="UP000182135"/>
    </source>
</evidence>
<dbReference type="Pfam" id="PF13181">
    <property type="entry name" value="TPR_8"/>
    <property type="match status" value="3"/>
</dbReference>
<dbReference type="EMBL" id="FOOE01000001">
    <property type="protein sequence ID" value="SFF49344.1"/>
    <property type="molecule type" value="Genomic_DNA"/>
</dbReference>
<sequence length="353" mass="41440">MNLKEKLSELIFLEVKTKELEKLLNVSIDWNEEALFMPISASYLSKNINDNNKIDNIPVSEFIFGMALTIGCDKEFRFNNIYKTLIKEIPDAVFYIKSVVADFVKNEKLVSAYAVVKGLIEIEVNEDNYEKALIIAEALRQKNSEYRDEELVIIESMKDKVESPLPYFYESLIYKDDERYDMAIISLDTYFKKGGKREIQILEFEEWLRKSSNYEKAKEILYEDPSKALELFLPLLDENSDNPLIYYHIAIAYRLINNYEKAIYYLNESVNLDDNILEVVNELGLNYASLGDYESALTYFKKAFEVTGNIEFCTNIIMCYLNLNNMKEAKKYFEKGEQIDKEDEILKDIKRYF</sequence>
<protein>
    <submittedName>
        <fullName evidence="2">Tetratricopeptide repeat protein</fullName>
    </submittedName>
    <submittedName>
        <fullName evidence="3">Tetratricopeptide repeat-containing protein</fullName>
    </submittedName>
</protein>
<evidence type="ECO:0000256" key="1">
    <source>
        <dbReference type="PROSITE-ProRule" id="PRU00339"/>
    </source>
</evidence>
<keyword evidence="4" id="KW-1185">Reference proteome</keyword>
<dbReference type="Gene3D" id="1.25.40.10">
    <property type="entry name" value="Tetratricopeptide repeat domain"/>
    <property type="match status" value="1"/>
</dbReference>
<dbReference type="InterPro" id="IPR011990">
    <property type="entry name" value="TPR-like_helical_dom_sf"/>
</dbReference>
<reference evidence="2 5" key="2">
    <citation type="submission" date="2018-03" db="EMBL/GenBank/DDBJ databases">
        <title>The uncultured portion of the human microbiome is neutrally assembled.</title>
        <authorList>
            <person name="Jeraldo P."/>
            <person name="Boardman L."/>
            <person name="White B.A."/>
            <person name="Nelson H."/>
            <person name="Goldenfeld N."/>
            <person name="Chia N."/>
        </authorList>
    </citation>
    <scope>NUCLEOTIDE SEQUENCE [LARGE SCALE GENOMIC DNA]</scope>
    <source>
        <strain evidence="2">CIM:MAG 903</strain>
    </source>
</reference>
<dbReference type="eggNOG" id="COG0457">
    <property type="taxonomic scope" value="Bacteria"/>
</dbReference>
<dbReference type="InterPro" id="IPR019734">
    <property type="entry name" value="TPR_rpt"/>
</dbReference>
<gene>
    <name evidence="2" type="ORF">DBY38_09735</name>
    <name evidence="3" type="ORF">SAMN04487885_10196</name>
</gene>
<dbReference type="SMART" id="SM00028">
    <property type="entry name" value="TPR"/>
    <property type="match status" value="3"/>
</dbReference>
<dbReference type="Proteomes" id="UP000246114">
    <property type="component" value="Unassembled WGS sequence"/>
</dbReference>
<organism evidence="3 4">
    <name type="scientific">Clostridium cadaveris</name>
    <dbReference type="NCBI Taxonomy" id="1529"/>
    <lineage>
        <taxon>Bacteria</taxon>
        <taxon>Bacillati</taxon>
        <taxon>Bacillota</taxon>
        <taxon>Clostridia</taxon>
        <taxon>Eubacteriales</taxon>
        <taxon>Clostridiaceae</taxon>
        <taxon>Clostridium</taxon>
    </lineage>
</organism>
<accession>A0A1I2J4A1</accession>
<feature type="repeat" description="TPR" evidence="1">
    <location>
        <begin position="243"/>
        <end position="276"/>
    </location>
</feature>
<dbReference type="PROSITE" id="PS50005">
    <property type="entry name" value="TPR"/>
    <property type="match status" value="2"/>
</dbReference>
<proteinExistence type="predicted"/>
<dbReference type="PANTHER" id="PTHR12558:SF13">
    <property type="entry name" value="CELL DIVISION CYCLE PROTEIN 27 HOMOLOG"/>
    <property type="match status" value="1"/>
</dbReference>
<reference evidence="3 4" key="1">
    <citation type="submission" date="2016-10" db="EMBL/GenBank/DDBJ databases">
        <authorList>
            <person name="de Groot N.N."/>
        </authorList>
    </citation>
    <scope>NUCLEOTIDE SEQUENCE [LARGE SCALE GENOMIC DNA]</scope>
    <source>
        <strain evidence="3 4">NLAE-zl-G419</strain>
    </source>
</reference>
<dbReference type="Proteomes" id="UP000182135">
    <property type="component" value="Unassembled WGS sequence"/>
</dbReference>
<name>A0A1I2J4A1_9CLOT</name>
<evidence type="ECO:0000313" key="2">
    <source>
        <dbReference type="EMBL" id="PWL52772.1"/>
    </source>
</evidence>
<keyword evidence="1" id="KW-0802">TPR repeat</keyword>
<evidence type="ECO:0000313" key="5">
    <source>
        <dbReference type="Proteomes" id="UP000246114"/>
    </source>
</evidence>
<dbReference type="STRING" id="1529.SAMN04487885_10196"/>
<dbReference type="PANTHER" id="PTHR12558">
    <property type="entry name" value="CELL DIVISION CYCLE 16,23,27"/>
    <property type="match status" value="1"/>
</dbReference>